<keyword evidence="1" id="KW-0732">Signal</keyword>
<evidence type="ECO:0008006" key="4">
    <source>
        <dbReference type="Google" id="ProtNLM"/>
    </source>
</evidence>
<evidence type="ECO:0000313" key="2">
    <source>
        <dbReference type="EMBL" id="NJR79835.1"/>
    </source>
</evidence>
<feature type="signal peptide" evidence="1">
    <location>
        <begin position="1"/>
        <end position="17"/>
    </location>
</feature>
<proteinExistence type="predicted"/>
<evidence type="ECO:0000256" key="1">
    <source>
        <dbReference type="SAM" id="SignalP"/>
    </source>
</evidence>
<dbReference type="Proteomes" id="UP000732399">
    <property type="component" value="Unassembled WGS sequence"/>
</dbReference>
<accession>A0ABX1CV33</accession>
<dbReference type="RefSeq" id="WP_168135392.1">
    <property type="nucleotide sequence ID" value="NZ_JAAVJH010000010.1"/>
</dbReference>
<gene>
    <name evidence="2" type="ORF">HBH26_14695</name>
</gene>
<keyword evidence="3" id="KW-1185">Reference proteome</keyword>
<reference evidence="2 3" key="1">
    <citation type="submission" date="2020-03" db="EMBL/GenBank/DDBJ databases">
        <authorList>
            <person name="Wang L."/>
            <person name="He N."/>
            <person name="Li Y."/>
            <person name="Fang Y."/>
            <person name="Zhang F."/>
        </authorList>
    </citation>
    <scope>NUCLEOTIDE SEQUENCE [LARGE SCALE GENOMIC DNA]</scope>
    <source>
        <strain evidence="2 3">36D10-4-7</strain>
    </source>
</reference>
<evidence type="ECO:0000313" key="3">
    <source>
        <dbReference type="Proteomes" id="UP000732399"/>
    </source>
</evidence>
<name>A0ABX1CV33_9SPHN</name>
<dbReference type="PROSITE" id="PS51257">
    <property type="entry name" value="PROKAR_LIPOPROTEIN"/>
    <property type="match status" value="1"/>
</dbReference>
<feature type="chain" id="PRO_5045421645" description="Lipoprotein" evidence="1">
    <location>
        <begin position="18"/>
        <end position="251"/>
    </location>
</feature>
<dbReference type="EMBL" id="JAAVJH010000010">
    <property type="protein sequence ID" value="NJR79835.1"/>
    <property type="molecule type" value="Genomic_DNA"/>
</dbReference>
<organism evidence="2 3">
    <name type="scientific">Sphingomonas corticis</name>
    <dbReference type="NCBI Taxonomy" id="2722791"/>
    <lineage>
        <taxon>Bacteria</taxon>
        <taxon>Pseudomonadati</taxon>
        <taxon>Pseudomonadota</taxon>
        <taxon>Alphaproteobacteria</taxon>
        <taxon>Sphingomonadales</taxon>
        <taxon>Sphingomonadaceae</taxon>
        <taxon>Sphingomonas</taxon>
    </lineage>
</organism>
<protein>
    <recommendedName>
        <fullName evidence="4">Lipoprotein</fullName>
    </recommendedName>
</protein>
<sequence length="251" mass="26527">MMGRTIALAAGAAFALAACTHTKQMADTGFVPPEGSYRLVVMRPDVAVGSITTGGGFEQREDWTNAARANLVRAIEAQQQGRGGSVRIVSTRAEAGMDPVRVAELERLHAAVGQSIALHKYAGPKLPTKKDRFDWTLGEEAIAYGQASGYDYALFVRAQDSFSSTGRVAVQAVAFLGCMVGVCMMPGGGRQEAFASLVDLKTGRVVWFNTLASGSGDIREQDGADKMVANLLGKMKPGASRPKGTIKTAAR</sequence>
<comment type="caution">
    <text evidence="2">The sequence shown here is derived from an EMBL/GenBank/DDBJ whole genome shotgun (WGS) entry which is preliminary data.</text>
</comment>